<dbReference type="InterPro" id="IPR002347">
    <property type="entry name" value="SDR_fam"/>
</dbReference>
<dbReference type="Gene3D" id="3.40.50.720">
    <property type="entry name" value="NAD(P)-binding Rossmann-like Domain"/>
    <property type="match status" value="1"/>
</dbReference>
<dbReference type="PANTHER" id="PTHR43899">
    <property type="entry name" value="RH59310P"/>
    <property type="match status" value="1"/>
</dbReference>
<sequence>MTMGTRMRMGHRLRERYGPWAVVTGASSGIGRSLAEQLAAAGLNTVLVSRSAEVLDHLAADLRHRYAVEARPLPLDLAVGSGIEPLAEATAALDVGLLVASAGFGTSGAFLDSTLADELAMLDLNCRATVSQSWHFGKRFAARRRGGMILFGSVVGFQGTPYAAHYAATKAYVQSLGEALAVELAPFGVDVLTAAPGPTRSGFAARAGMTMGTALDPDTVAGSILAALGRRPTVLPGLLSKLLAYSTFGLPRWARVRIMGRVMRKMAAHPSPARSVAPP</sequence>
<dbReference type="InterPro" id="IPR036291">
    <property type="entry name" value="NAD(P)-bd_dom_sf"/>
</dbReference>
<comment type="similarity">
    <text evidence="2">Belongs to the short-chain dehydrogenases/reductases (SDR) family.</text>
</comment>
<dbReference type="EMBL" id="JAXBLV010000192">
    <property type="protein sequence ID" value="MDY3561365.1"/>
    <property type="molecule type" value="Genomic_DNA"/>
</dbReference>
<reference evidence="5" key="1">
    <citation type="journal article" date="2023" name="Mar. Drugs">
        <title>Gemmata algarum, a Novel Planctomycete Isolated from an Algal Mat, Displays Antimicrobial Activity.</title>
        <authorList>
            <person name="Kumar G."/>
            <person name="Kallscheuer N."/>
            <person name="Kashif M."/>
            <person name="Ahamad S."/>
            <person name="Jagadeeshwari U."/>
            <person name="Pannikurungottu S."/>
            <person name="Haufschild T."/>
            <person name="Kabuu M."/>
            <person name="Sasikala C."/>
            <person name="Jogler C."/>
            <person name="Ramana C."/>
        </authorList>
    </citation>
    <scope>NUCLEOTIDE SEQUENCE [LARGE SCALE GENOMIC DNA]</scope>
    <source>
        <strain evidence="5">JC673</strain>
    </source>
</reference>
<protein>
    <submittedName>
        <fullName evidence="4">SDR family oxidoreductase</fullName>
    </submittedName>
</protein>
<organism evidence="4 5">
    <name type="scientific">Gemmata algarum</name>
    <dbReference type="NCBI Taxonomy" id="2975278"/>
    <lineage>
        <taxon>Bacteria</taxon>
        <taxon>Pseudomonadati</taxon>
        <taxon>Planctomycetota</taxon>
        <taxon>Planctomycetia</taxon>
        <taxon>Gemmatales</taxon>
        <taxon>Gemmataceae</taxon>
        <taxon>Gemmata</taxon>
    </lineage>
</organism>
<evidence type="ECO:0000256" key="3">
    <source>
        <dbReference type="ARBA" id="ARBA00023002"/>
    </source>
</evidence>
<dbReference type="PROSITE" id="PS00061">
    <property type="entry name" value="ADH_SHORT"/>
    <property type="match status" value="1"/>
</dbReference>
<dbReference type="PANTHER" id="PTHR43899:SF13">
    <property type="entry name" value="RH59310P"/>
    <property type="match status" value="1"/>
</dbReference>
<name>A0ABU5F203_9BACT</name>
<dbReference type="PIRSF" id="PIRSF000126">
    <property type="entry name" value="11-beta-HSD1"/>
    <property type="match status" value="1"/>
</dbReference>
<dbReference type="Proteomes" id="UP001272242">
    <property type="component" value="Unassembled WGS sequence"/>
</dbReference>
<comment type="subcellular location">
    <subcellularLocation>
        <location evidence="1">Endoplasmic reticulum</location>
    </subcellularLocation>
</comment>
<gene>
    <name evidence="4" type="ORF">R5W23_002642</name>
</gene>
<keyword evidence="5" id="KW-1185">Reference proteome</keyword>
<evidence type="ECO:0000256" key="1">
    <source>
        <dbReference type="ARBA" id="ARBA00004240"/>
    </source>
</evidence>
<evidence type="ECO:0000313" key="4">
    <source>
        <dbReference type="EMBL" id="MDY3561365.1"/>
    </source>
</evidence>
<comment type="caution">
    <text evidence="4">The sequence shown here is derived from an EMBL/GenBank/DDBJ whole genome shotgun (WGS) entry which is preliminary data.</text>
</comment>
<dbReference type="RefSeq" id="WP_320687787.1">
    <property type="nucleotide sequence ID" value="NZ_JAXBLV010000192.1"/>
</dbReference>
<dbReference type="InterPro" id="IPR051019">
    <property type="entry name" value="VLCFA-Steroid_DH"/>
</dbReference>
<keyword evidence="3" id="KW-0560">Oxidoreductase</keyword>
<dbReference type="PRINTS" id="PR00081">
    <property type="entry name" value="GDHRDH"/>
</dbReference>
<evidence type="ECO:0000256" key="2">
    <source>
        <dbReference type="ARBA" id="ARBA00006484"/>
    </source>
</evidence>
<accession>A0ABU5F203</accession>
<dbReference type="SUPFAM" id="SSF51735">
    <property type="entry name" value="NAD(P)-binding Rossmann-fold domains"/>
    <property type="match status" value="1"/>
</dbReference>
<dbReference type="InterPro" id="IPR020904">
    <property type="entry name" value="Sc_DH/Rdtase_CS"/>
</dbReference>
<proteinExistence type="inferred from homology"/>
<dbReference type="Pfam" id="PF00106">
    <property type="entry name" value="adh_short"/>
    <property type="match status" value="1"/>
</dbReference>
<evidence type="ECO:0000313" key="5">
    <source>
        <dbReference type="Proteomes" id="UP001272242"/>
    </source>
</evidence>